<evidence type="ECO:0000256" key="5">
    <source>
        <dbReference type="SAM" id="MobiDB-lite"/>
    </source>
</evidence>
<dbReference type="Pfam" id="PF04228">
    <property type="entry name" value="Zn_peptidase"/>
    <property type="match status" value="1"/>
</dbReference>
<feature type="region of interest" description="Disordered" evidence="5">
    <location>
        <begin position="1"/>
        <end position="26"/>
    </location>
</feature>
<proteinExistence type="predicted"/>
<keyword evidence="2 6" id="KW-0812">Transmembrane</keyword>
<comment type="subcellular location">
    <subcellularLocation>
        <location evidence="1">Membrane</location>
        <topology evidence="1">Single-pass membrane protein</topology>
    </subcellularLocation>
</comment>
<evidence type="ECO:0000256" key="1">
    <source>
        <dbReference type="ARBA" id="ARBA00004167"/>
    </source>
</evidence>
<dbReference type="GO" id="GO:0006508">
    <property type="term" value="P:proteolysis"/>
    <property type="evidence" value="ECO:0007669"/>
    <property type="project" value="UniProtKB-KW"/>
</dbReference>
<dbReference type="PANTHER" id="PTHR30168:SF0">
    <property type="entry name" value="INNER MEMBRANE PROTEIN"/>
    <property type="match status" value="1"/>
</dbReference>
<evidence type="ECO:0000256" key="6">
    <source>
        <dbReference type="SAM" id="Phobius"/>
    </source>
</evidence>
<feature type="transmembrane region" description="Helical" evidence="6">
    <location>
        <begin position="21"/>
        <end position="39"/>
    </location>
</feature>
<accession>A0A1W1C3E7</accession>
<dbReference type="GO" id="GO:0016020">
    <property type="term" value="C:membrane"/>
    <property type="evidence" value="ECO:0007669"/>
    <property type="project" value="UniProtKB-SubCell"/>
</dbReference>
<feature type="compositionally biased region" description="Basic and acidic residues" evidence="5">
    <location>
        <begin position="1"/>
        <end position="17"/>
    </location>
</feature>
<organism evidence="7">
    <name type="scientific">hydrothermal vent metagenome</name>
    <dbReference type="NCBI Taxonomy" id="652676"/>
    <lineage>
        <taxon>unclassified sequences</taxon>
        <taxon>metagenomes</taxon>
        <taxon>ecological metagenomes</taxon>
    </lineage>
</organism>
<reference evidence="7" key="1">
    <citation type="submission" date="2016-10" db="EMBL/GenBank/DDBJ databases">
        <authorList>
            <person name="de Groot N.N."/>
        </authorList>
    </citation>
    <scope>NUCLEOTIDE SEQUENCE</scope>
</reference>
<name>A0A1W1C3E7_9ZZZZ</name>
<keyword evidence="4 6" id="KW-0472">Membrane</keyword>
<keyword evidence="7" id="KW-0482">Metalloprotease</keyword>
<evidence type="ECO:0000256" key="2">
    <source>
        <dbReference type="ARBA" id="ARBA00022692"/>
    </source>
</evidence>
<keyword evidence="7" id="KW-0378">Hydrolase</keyword>
<evidence type="ECO:0000256" key="4">
    <source>
        <dbReference type="ARBA" id="ARBA00023136"/>
    </source>
</evidence>
<keyword evidence="7" id="KW-0645">Protease</keyword>
<dbReference type="EMBL" id="FPHD01000055">
    <property type="protein sequence ID" value="SFV60370.1"/>
    <property type="molecule type" value="Genomic_DNA"/>
</dbReference>
<dbReference type="InterPro" id="IPR007343">
    <property type="entry name" value="Uncharacterised_pept_Zn_put"/>
</dbReference>
<dbReference type="AlphaFoldDB" id="A0A1W1C3E7"/>
<dbReference type="GO" id="GO:0008237">
    <property type="term" value="F:metallopeptidase activity"/>
    <property type="evidence" value="ECO:0007669"/>
    <property type="project" value="UniProtKB-KW"/>
</dbReference>
<gene>
    <name evidence="7" type="ORF">MNB_SV-8-1087</name>
</gene>
<keyword evidence="3 6" id="KW-1133">Transmembrane helix</keyword>
<evidence type="ECO:0000256" key="3">
    <source>
        <dbReference type="ARBA" id="ARBA00022989"/>
    </source>
</evidence>
<evidence type="ECO:0000313" key="7">
    <source>
        <dbReference type="EMBL" id="SFV60370.1"/>
    </source>
</evidence>
<dbReference type="PANTHER" id="PTHR30168">
    <property type="entry name" value="PUTATIVE MEMBRANE PROTEIN YPFJ"/>
    <property type="match status" value="1"/>
</dbReference>
<feature type="transmembrane region" description="Helical" evidence="6">
    <location>
        <begin position="51"/>
        <end position="71"/>
    </location>
</feature>
<protein>
    <submittedName>
        <fullName evidence="7">YpfJ protein, zinc metalloprotease superfamily</fullName>
    </submittedName>
</protein>
<sequence length="295" mass="32745">MRMDDERESRNVEDRRNSSGGGGRGLPSMGTMMMIWPLIRPLLRTKFGWAILGLGAVAYFSGFNPLSLVGVGGSHSSPVNKAHDEKEAVFIKKVLASTEDVWSQVLSKYGIRYKKPIMVLYRGSTRSGCGHASAQMGPFYCPVDQKVYLDLGFFDELARRHNAPGDFAQAYVLAHEIGHHIQNMQGTLDKVQRAKQSWGGNSVKSNALQVRVELQADCYAGVWANRAHKQFNILEPGDVEEALRAASSIGDDKLQKETTGYVRPDSFTHGSSQQRVEWFRRGLSSGDLSQCNTFQ</sequence>